<dbReference type="PANTHER" id="PTHR37423">
    <property type="entry name" value="SOLUBLE LYTIC MUREIN TRANSGLYCOSYLASE-RELATED"/>
    <property type="match status" value="1"/>
</dbReference>
<dbReference type="RefSeq" id="WP_012674981.1">
    <property type="nucleotide sequence ID" value="NC_012438.1"/>
</dbReference>
<dbReference type="eggNOG" id="COG0741">
    <property type="taxonomic scope" value="Bacteria"/>
</dbReference>
<dbReference type="Proteomes" id="UP000001369">
    <property type="component" value="Chromosome"/>
</dbReference>
<organism evidence="5 6">
    <name type="scientific">Sulfurihydrogenibium azorense (strain DSM 15241 / OCM 825 / Az-Fu1)</name>
    <dbReference type="NCBI Taxonomy" id="204536"/>
    <lineage>
        <taxon>Bacteria</taxon>
        <taxon>Pseudomonadati</taxon>
        <taxon>Aquificota</taxon>
        <taxon>Aquificia</taxon>
        <taxon>Aquificales</taxon>
        <taxon>Hydrogenothermaceae</taxon>
        <taxon>Sulfurihydrogenibium</taxon>
    </lineage>
</organism>
<evidence type="ECO:0000256" key="3">
    <source>
        <dbReference type="SAM" id="SignalP"/>
    </source>
</evidence>
<feature type="signal peptide" evidence="3">
    <location>
        <begin position="1"/>
        <end position="23"/>
    </location>
</feature>
<dbReference type="SUPFAM" id="SSF54106">
    <property type="entry name" value="LysM domain"/>
    <property type="match status" value="1"/>
</dbReference>
<dbReference type="CAZy" id="CBM50">
    <property type="family name" value="Carbohydrate-Binding Module Family 50"/>
</dbReference>
<reference evidence="5 6" key="1">
    <citation type="journal article" date="2009" name="J. Bacteriol.">
        <title>Complete and draft genome sequences of six members of the Aquificales.</title>
        <authorList>
            <person name="Reysenbach A.L."/>
            <person name="Hamamura N."/>
            <person name="Podar M."/>
            <person name="Griffiths E."/>
            <person name="Ferreira S."/>
            <person name="Hochstein R."/>
            <person name="Heidelberg J."/>
            <person name="Johnson J."/>
            <person name="Mead D."/>
            <person name="Pohorille A."/>
            <person name="Sarmiento M."/>
            <person name="Schweighofer K."/>
            <person name="Seshadri R."/>
            <person name="Voytek M.A."/>
        </authorList>
    </citation>
    <scope>NUCLEOTIDE SEQUENCE [LARGE SCALE GENOMIC DNA]</scope>
    <source>
        <strain evidence="6">Az-Fu1 / DSM 15241 / OCM 825</strain>
    </source>
</reference>
<dbReference type="InterPro" id="IPR008258">
    <property type="entry name" value="Transglycosylase_SLT_dom_1"/>
</dbReference>
<proteinExistence type="inferred from homology"/>
<dbReference type="PROSITE" id="PS51782">
    <property type="entry name" value="LYSM"/>
    <property type="match status" value="1"/>
</dbReference>
<keyword evidence="6" id="KW-1185">Reference proteome</keyword>
<evidence type="ECO:0000256" key="2">
    <source>
        <dbReference type="SAM" id="MobiDB-lite"/>
    </source>
</evidence>
<dbReference type="CDD" id="cd16894">
    <property type="entry name" value="MltD-like"/>
    <property type="match status" value="1"/>
</dbReference>
<dbReference type="PANTHER" id="PTHR37423:SF2">
    <property type="entry name" value="MEMBRANE-BOUND LYTIC MUREIN TRANSGLYCOSYLASE C"/>
    <property type="match status" value="1"/>
</dbReference>
<feature type="domain" description="LysM" evidence="4">
    <location>
        <begin position="390"/>
        <end position="433"/>
    </location>
</feature>
<dbReference type="KEGG" id="saf:SULAZ_1370"/>
<dbReference type="GO" id="GO:0000270">
    <property type="term" value="P:peptidoglycan metabolic process"/>
    <property type="evidence" value="ECO:0007669"/>
    <property type="project" value="InterPro"/>
</dbReference>
<dbReference type="STRING" id="204536.SULAZ_1370"/>
<gene>
    <name evidence="5" type="ordered locus">SULAZ_1370</name>
</gene>
<dbReference type="PROSITE" id="PS00922">
    <property type="entry name" value="TRANSGLYCOSYLASE"/>
    <property type="match status" value="1"/>
</dbReference>
<evidence type="ECO:0000313" key="5">
    <source>
        <dbReference type="EMBL" id="ACN99672.1"/>
    </source>
</evidence>
<feature type="chain" id="PRO_5002908675" evidence="3">
    <location>
        <begin position="24"/>
        <end position="434"/>
    </location>
</feature>
<dbReference type="InterPro" id="IPR000189">
    <property type="entry name" value="Transglyc_AS"/>
</dbReference>
<dbReference type="Gene3D" id="3.10.350.10">
    <property type="entry name" value="LysM domain"/>
    <property type="match status" value="1"/>
</dbReference>
<evidence type="ECO:0000256" key="1">
    <source>
        <dbReference type="ARBA" id="ARBA00007734"/>
    </source>
</evidence>
<dbReference type="CDD" id="cd00118">
    <property type="entry name" value="LysM"/>
    <property type="match status" value="1"/>
</dbReference>
<dbReference type="SUPFAM" id="SSF53955">
    <property type="entry name" value="Lysozyme-like"/>
    <property type="match status" value="1"/>
</dbReference>
<dbReference type="SMART" id="SM00257">
    <property type="entry name" value="LysM"/>
    <property type="match status" value="1"/>
</dbReference>
<dbReference type="HOGENOM" id="CLU_009520_1_0_0"/>
<sequence length="434" mass="49689">MKLKVVVYFLLISFVLTSCSVQVRDVKTTTKPPSKKTYSTVKLPDTPKTKQSTNPIREDKINYFDSKAIIEAVNYGLSESDKNYITQEAQILGIEVPRDEDVEYFINYFTTTKKSFTENALKRANYFLPMVKRIFLQEGLPQEIAYLAVVESGFNPYATSPSNAAGIWQFIPSTARRFGLRIDEFVDERRDPYKSTVAAAKYLKSLYSMFGNWELAIAGYNCGEKCVAKRLEAYNGITYKDIKDYLPSETREYVPRFFAILLIANNPEKYGLDTRSNIYDVINFTADKEINLLDLAKEKNIDYDILKFYNAHLKTDVAFEGININLPKIDTASFDRRFITSPPPKMYANNRKPRESPKTIPEPKQENIVVSLIESDKDKPEIIKASYKVKKYIVKPGDTLYSIAKRYGTDVETIKRLNNLEDNTISVGMELTVP</sequence>
<comment type="similarity">
    <text evidence="1">Belongs to the transglycosylase Slt family.</text>
</comment>
<dbReference type="GO" id="GO:0016020">
    <property type="term" value="C:membrane"/>
    <property type="evidence" value="ECO:0007669"/>
    <property type="project" value="InterPro"/>
</dbReference>
<dbReference type="InterPro" id="IPR018392">
    <property type="entry name" value="LysM"/>
</dbReference>
<dbReference type="PROSITE" id="PS51257">
    <property type="entry name" value="PROKAR_LIPOPROTEIN"/>
    <property type="match status" value="1"/>
</dbReference>
<dbReference type="Pfam" id="PF01464">
    <property type="entry name" value="SLT"/>
    <property type="match status" value="1"/>
</dbReference>
<dbReference type="CAZy" id="GH23">
    <property type="family name" value="Glycoside Hydrolase Family 23"/>
</dbReference>
<feature type="region of interest" description="Disordered" evidence="2">
    <location>
        <begin position="29"/>
        <end position="54"/>
    </location>
</feature>
<dbReference type="InterPro" id="IPR023346">
    <property type="entry name" value="Lysozyme-like_dom_sf"/>
</dbReference>
<dbReference type="GO" id="GO:0008933">
    <property type="term" value="F:peptidoglycan lytic transglycosylase activity"/>
    <property type="evidence" value="ECO:0007669"/>
    <property type="project" value="InterPro"/>
</dbReference>
<dbReference type="eggNOG" id="COG1388">
    <property type="taxonomic scope" value="Bacteria"/>
</dbReference>
<dbReference type="Gene3D" id="1.10.530.10">
    <property type="match status" value="1"/>
</dbReference>
<protein>
    <submittedName>
        <fullName evidence="5">Peptidoglycan-binding LysM:Lytic transglycosylase, catalytic</fullName>
    </submittedName>
</protein>
<keyword evidence="3" id="KW-0732">Signal</keyword>
<name>C1DW50_SULAA</name>
<dbReference type="OrthoDB" id="9815002at2"/>
<feature type="compositionally biased region" description="Low complexity" evidence="2">
    <location>
        <begin position="29"/>
        <end position="42"/>
    </location>
</feature>
<dbReference type="Pfam" id="PF01476">
    <property type="entry name" value="LysM"/>
    <property type="match status" value="1"/>
</dbReference>
<evidence type="ECO:0000313" key="6">
    <source>
        <dbReference type="Proteomes" id="UP000001369"/>
    </source>
</evidence>
<accession>C1DW50</accession>
<dbReference type="EMBL" id="CP001229">
    <property type="protein sequence ID" value="ACN99672.1"/>
    <property type="molecule type" value="Genomic_DNA"/>
</dbReference>
<dbReference type="InterPro" id="IPR036779">
    <property type="entry name" value="LysM_dom_sf"/>
</dbReference>
<evidence type="ECO:0000259" key="4">
    <source>
        <dbReference type="PROSITE" id="PS51782"/>
    </source>
</evidence>
<dbReference type="AlphaFoldDB" id="C1DW50"/>